<keyword evidence="8" id="KW-1133">Transmembrane helix</keyword>
<keyword evidence="4 7" id="KW-0547">Nucleotide-binding</keyword>
<dbReference type="Proteomes" id="UP001500266">
    <property type="component" value="Unassembled WGS sequence"/>
</dbReference>
<dbReference type="EMBL" id="BAABDO010000001">
    <property type="protein sequence ID" value="GAA4126805.1"/>
    <property type="molecule type" value="Genomic_DNA"/>
</dbReference>
<gene>
    <name evidence="10" type="ORF">GCM10022416_00820</name>
</gene>
<evidence type="ECO:0000256" key="7">
    <source>
        <dbReference type="PROSITE-ProRule" id="PRU10141"/>
    </source>
</evidence>
<evidence type="ECO:0000256" key="1">
    <source>
        <dbReference type="ARBA" id="ARBA00012513"/>
    </source>
</evidence>
<name>A0ABP7XXX8_9ACTN</name>
<dbReference type="EC" id="2.7.11.1" evidence="1"/>
<feature type="binding site" evidence="7">
    <location>
        <position position="40"/>
    </location>
    <ligand>
        <name>ATP</name>
        <dbReference type="ChEBI" id="CHEBI:30616"/>
    </ligand>
</feature>
<sequence length="486" mass="51910">MRGGLVLAGRYRLESRLGRGGMGEVWSATDLRLGRRVAVKILDSGAEADERAVARFRREAEIAGGLRHPGITVLFDIDADDGRLFLVMELLRGSDLATLMTAYPQGMPPGLARGLAAQIADALDAAHERGIVHRDIKPANVMVLPDWKVKILDFGIARYADRTSDLTGDAAIGTPAYMAPEQFEGGAAPDARTDLYALGAVLFLMLTGRRPFAADSAPALIKEVLLTEPPRVRSVRPEVPFDLDELVAALLAKDPADRPARARAVADVLRGAATVPDPPQGAAVPDAYRFPGGVGAAAGPRPRKRWMWLSVLPAAAILAYFLVLLSPGGFPIEDGRFTGVPQCSEVKPANLPAHMTGPRSTRAYATGATCYWVGRTDPPQISHQSLTVTMTIFERHGMQSGPERGRRHLGCAGKTPVHGIGDEACVNSTQDSGALHFRISNVLVFVNYAQTSMTVDGKREVGAGVDDAGAFLEEAARSIASRMTAR</sequence>
<reference evidence="11" key="1">
    <citation type="journal article" date="2019" name="Int. J. Syst. Evol. Microbiol.">
        <title>The Global Catalogue of Microorganisms (GCM) 10K type strain sequencing project: providing services to taxonomists for standard genome sequencing and annotation.</title>
        <authorList>
            <consortium name="The Broad Institute Genomics Platform"/>
            <consortium name="The Broad Institute Genome Sequencing Center for Infectious Disease"/>
            <person name="Wu L."/>
            <person name="Ma J."/>
        </authorList>
    </citation>
    <scope>NUCLEOTIDE SEQUENCE [LARGE SCALE GENOMIC DNA]</scope>
    <source>
        <strain evidence="11">JCM 17316</strain>
    </source>
</reference>
<keyword evidence="5" id="KW-0418">Kinase</keyword>
<dbReference type="SMART" id="SM00220">
    <property type="entry name" value="S_TKc"/>
    <property type="match status" value="1"/>
</dbReference>
<dbReference type="PROSITE" id="PS00108">
    <property type="entry name" value="PROTEIN_KINASE_ST"/>
    <property type="match status" value="1"/>
</dbReference>
<dbReference type="InterPro" id="IPR011009">
    <property type="entry name" value="Kinase-like_dom_sf"/>
</dbReference>
<feature type="transmembrane region" description="Helical" evidence="8">
    <location>
        <begin position="306"/>
        <end position="325"/>
    </location>
</feature>
<evidence type="ECO:0000256" key="6">
    <source>
        <dbReference type="ARBA" id="ARBA00022840"/>
    </source>
</evidence>
<keyword evidence="3" id="KW-0808">Transferase</keyword>
<dbReference type="PROSITE" id="PS00107">
    <property type="entry name" value="PROTEIN_KINASE_ATP"/>
    <property type="match status" value="1"/>
</dbReference>
<keyword evidence="8" id="KW-0812">Transmembrane</keyword>
<evidence type="ECO:0000256" key="3">
    <source>
        <dbReference type="ARBA" id="ARBA00022679"/>
    </source>
</evidence>
<evidence type="ECO:0000256" key="5">
    <source>
        <dbReference type="ARBA" id="ARBA00022777"/>
    </source>
</evidence>
<evidence type="ECO:0000313" key="10">
    <source>
        <dbReference type="EMBL" id="GAA4126805.1"/>
    </source>
</evidence>
<dbReference type="CDD" id="cd14014">
    <property type="entry name" value="STKc_PknB_like"/>
    <property type="match status" value="1"/>
</dbReference>
<evidence type="ECO:0000256" key="4">
    <source>
        <dbReference type="ARBA" id="ARBA00022741"/>
    </source>
</evidence>
<feature type="domain" description="Protein kinase" evidence="9">
    <location>
        <begin position="11"/>
        <end position="270"/>
    </location>
</feature>
<evidence type="ECO:0000256" key="8">
    <source>
        <dbReference type="SAM" id="Phobius"/>
    </source>
</evidence>
<proteinExistence type="predicted"/>
<dbReference type="InterPro" id="IPR008271">
    <property type="entry name" value="Ser/Thr_kinase_AS"/>
</dbReference>
<dbReference type="Gene3D" id="3.30.200.20">
    <property type="entry name" value="Phosphorylase Kinase, domain 1"/>
    <property type="match status" value="1"/>
</dbReference>
<evidence type="ECO:0000259" key="9">
    <source>
        <dbReference type="PROSITE" id="PS50011"/>
    </source>
</evidence>
<accession>A0ABP7XXX8</accession>
<dbReference type="Gene3D" id="1.10.510.10">
    <property type="entry name" value="Transferase(Phosphotransferase) domain 1"/>
    <property type="match status" value="1"/>
</dbReference>
<dbReference type="PANTHER" id="PTHR43289">
    <property type="entry name" value="MITOGEN-ACTIVATED PROTEIN KINASE KINASE KINASE 20-RELATED"/>
    <property type="match status" value="1"/>
</dbReference>
<dbReference type="SUPFAM" id="SSF56112">
    <property type="entry name" value="Protein kinase-like (PK-like)"/>
    <property type="match status" value="1"/>
</dbReference>
<dbReference type="PANTHER" id="PTHR43289:SF6">
    <property type="entry name" value="SERINE_THREONINE-PROTEIN KINASE NEKL-3"/>
    <property type="match status" value="1"/>
</dbReference>
<dbReference type="InterPro" id="IPR000719">
    <property type="entry name" value="Prot_kinase_dom"/>
</dbReference>
<keyword evidence="6 7" id="KW-0067">ATP-binding</keyword>
<dbReference type="Pfam" id="PF00069">
    <property type="entry name" value="Pkinase"/>
    <property type="match status" value="1"/>
</dbReference>
<keyword evidence="2" id="KW-0723">Serine/threonine-protein kinase</keyword>
<evidence type="ECO:0000313" key="11">
    <source>
        <dbReference type="Proteomes" id="UP001500266"/>
    </source>
</evidence>
<dbReference type="InterPro" id="IPR017441">
    <property type="entry name" value="Protein_kinase_ATP_BS"/>
</dbReference>
<keyword evidence="11" id="KW-1185">Reference proteome</keyword>
<comment type="caution">
    <text evidence="10">The sequence shown here is derived from an EMBL/GenBank/DDBJ whole genome shotgun (WGS) entry which is preliminary data.</text>
</comment>
<dbReference type="PROSITE" id="PS50011">
    <property type="entry name" value="PROTEIN_KINASE_DOM"/>
    <property type="match status" value="1"/>
</dbReference>
<evidence type="ECO:0000256" key="2">
    <source>
        <dbReference type="ARBA" id="ARBA00022527"/>
    </source>
</evidence>
<organism evidence="10 11">
    <name type="scientific">Actinomadura keratinilytica</name>
    <dbReference type="NCBI Taxonomy" id="547461"/>
    <lineage>
        <taxon>Bacteria</taxon>
        <taxon>Bacillati</taxon>
        <taxon>Actinomycetota</taxon>
        <taxon>Actinomycetes</taxon>
        <taxon>Streptosporangiales</taxon>
        <taxon>Thermomonosporaceae</taxon>
        <taxon>Actinomadura</taxon>
    </lineage>
</organism>
<protein>
    <recommendedName>
        <fullName evidence="1">non-specific serine/threonine protein kinase</fullName>
        <ecNumber evidence="1">2.7.11.1</ecNumber>
    </recommendedName>
</protein>
<keyword evidence="8" id="KW-0472">Membrane</keyword>
<dbReference type="RefSeq" id="WP_345016208.1">
    <property type="nucleotide sequence ID" value="NZ_BAABDO010000001.1"/>
</dbReference>